<organism evidence="2 3">
    <name type="scientific">Algoriphagus aquatilis</name>
    <dbReference type="NCBI Taxonomy" id="490186"/>
    <lineage>
        <taxon>Bacteria</taxon>
        <taxon>Pseudomonadati</taxon>
        <taxon>Bacteroidota</taxon>
        <taxon>Cytophagia</taxon>
        <taxon>Cytophagales</taxon>
        <taxon>Cyclobacteriaceae</taxon>
        <taxon>Algoriphagus</taxon>
    </lineage>
</organism>
<reference evidence="3" key="1">
    <citation type="journal article" date="2019" name="Int. J. Syst. Evol. Microbiol.">
        <title>The Global Catalogue of Microorganisms (GCM) 10K type strain sequencing project: providing services to taxonomists for standard genome sequencing and annotation.</title>
        <authorList>
            <consortium name="The Broad Institute Genomics Platform"/>
            <consortium name="The Broad Institute Genome Sequencing Center for Infectious Disease"/>
            <person name="Wu L."/>
            <person name="Ma J."/>
        </authorList>
    </citation>
    <scope>NUCLEOTIDE SEQUENCE [LARGE SCALE GENOMIC DNA]</scope>
    <source>
        <strain evidence="3">CGMCC 1.7030</strain>
    </source>
</reference>
<gene>
    <name evidence="2" type="ORF">ACFPIK_12540</name>
</gene>
<proteinExistence type="predicted"/>
<keyword evidence="1" id="KW-0732">Signal</keyword>
<evidence type="ECO:0000256" key="1">
    <source>
        <dbReference type="SAM" id="SignalP"/>
    </source>
</evidence>
<dbReference type="Proteomes" id="UP001596163">
    <property type="component" value="Unassembled WGS sequence"/>
</dbReference>
<sequence>MIKKTILYLAFLTAGFSAFAQTNPDTLYLLEGQMEVKVKEVGLTNIKYTHPNEETVYTISKHQVSRIVFASGREEVFESPIKPVNGLDDFEKVFITYNPEDIAGLQHKGELFSKATGVTTLSSINQVKNRALDKLKAEAAMTGANVVFIGNTFQRGNQFGGENQPGSSTQTVFSGVGYSTQKINSETVRSMVASRTFHHYQTHRLNRNSWSPERTIATQYDQARKPVMFSIDEVIEKDGELYVKTQGLPTKTRDLKVIHIEDHALILMERNEKVTINYYLITDQNKYFKNLASRVVL</sequence>
<evidence type="ECO:0000313" key="2">
    <source>
        <dbReference type="EMBL" id="MFC5192597.1"/>
    </source>
</evidence>
<evidence type="ECO:0000313" key="3">
    <source>
        <dbReference type="Proteomes" id="UP001596163"/>
    </source>
</evidence>
<protein>
    <recommendedName>
        <fullName evidence="4">DUF4138 domain-containing protein</fullName>
    </recommendedName>
</protein>
<feature type="signal peptide" evidence="1">
    <location>
        <begin position="1"/>
        <end position="20"/>
    </location>
</feature>
<feature type="chain" id="PRO_5045692342" description="DUF4138 domain-containing protein" evidence="1">
    <location>
        <begin position="21"/>
        <end position="297"/>
    </location>
</feature>
<dbReference type="RefSeq" id="WP_377915759.1">
    <property type="nucleotide sequence ID" value="NZ_JBHSKS010000009.1"/>
</dbReference>
<accession>A0ABW0BXC0</accession>
<keyword evidence="3" id="KW-1185">Reference proteome</keyword>
<dbReference type="EMBL" id="JBHSKS010000009">
    <property type="protein sequence ID" value="MFC5192597.1"/>
    <property type="molecule type" value="Genomic_DNA"/>
</dbReference>
<comment type="caution">
    <text evidence="2">The sequence shown here is derived from an EMBL/GenBank/DDBJ whole genome shotgun (WGS) entry which is preliminary data.</text>
</comment>
<evidence type="ECO:0008006" key="4">
    <source>
        <dbReference type="Google" id="ProtNLM"/>
    </source>
</evidence>
<name>A0ABW0BXC0_9BACT</name>